<dbReference type="EMBL" id="JAANNW010000017">
    <property type="protein sequence ID" value="NUV76255.1"/>
    <property type="molecule type" value="Genomic_DNA"/>
</dbReference>
<gene>
    <name evidence="1" type="ORF">G6W56_19285</name>
</gene>
<keyword evidence="2" id="KW-1185">Reference proteome</keyword>
<comment type="caution">
    <text evidence="1">The sequence shown here is derived from an EMBL/GenBank/DDBJ whole genome shotgun (WGS) entry which is preliminary data.</text>
</comment>
<proteinExistence type="predicted"/>
<reference evidence="1" key="1">
    <citation type="submission" date="2020-03" db="EMBL/GenBank/DDBJ databases">
        <title>Complete genome sequence of sixteen Streptomyces strains facilitates identification of candidate genes involved in plant growth-promotion in grain legumes and cereals.</title>
        <authorList>
            <person name="Gopalakrishnan S."/>
            <person name="Thakur V."/>
            <person name="Saxena R."/>
            <person name="Vadlamudi S."/>
            <person name="Purohit S."/>
            <person name="Kumar V."/>
            <person name="Rathore A."/>
            <person name="Chitikineni A."/>
            <person name="Varshney R.K."/>
        </authorList>
    </citation>
    <scope>NUCLEOTIDE SEQUENCE</scope>
    <source>
        <strain evidence="1">CAI-93</strain>
    </source>
</reference>
<evidence type="ECO:0000313" key="2">
    <source>
        <dbReference type="Proteomes" id="UP000556843"/>
    </source>
</evidence>
<accession>A0ACC7Y2Y3</accession>
<evidence type="ECO:0000313" key="1">
    <source>
        <dbReference type="EMBL" id="NUV76255.1"/>
    </source>
</evidence>
<name>A0ACC7Y2Y3_9ACTN</name>
<sequence length="466" mass="49130">MSPSKYPNLGFDPAPGDLETVRLIVAAVGRVVRDGGAAQSQLNKLGTSDGIWVGKSADVFTDSVEKVPPYLNRALTSMHSAHRALAGWERSLDGFQARARRLEEEAAAAAKKVTTAKGQLEGGPYGTSPTTDAEKDEREKEKKGRQRAYDSASDELETIRNRAHTLNVEYVTAADGAARTIKSAADDAPPEPGWFDKLVDGFGEFLDDAWKTLSDPEFWKAVGDMLADLAMVIGVLAMIGVPGLGLIGLIVAGGALAAHAGAMLGGAEGVTWQTLAWDAAGLFAGARAFKGLRTAKQGKGLMKAGQKLVTGGKNNVRAGEALRKAAGLKSSVKNAGRNLFKQSPWKNAQGIREGARNSLQGFRQTREGFRQIGQGERQIAAGREMAARGSLMDTRWTQAGVGLSGGSNLNDGRWLDGDWNSADIPVVGTAPPLLEYDYGHHDGPPQALGSAGNTFADGLQPAGRAS</sequence>
<dbReference type="Proteomes" id="UP000556843">
    <property type="component" value="Unassembled WGS sequence"/>
</dbReference>
<protein>
    <submittedName>
        <fullName evidence="1">Uncharacterized protein</fullName>
    </submittedName>
</protein>
<organism evidence="1 2">
    <name type="scientific">Streptomyces fungicidicus</name>
    <dbReference type="NCBI Taxonomy" id="68203"/>
    <lineage>
        <taxon>Bacteria</taxon>
        <taxon>Bacillati</taxon>
        <taxon>Actinomycetota</taxon>
        <taxon>Actinomycetes</taxon>
        <taxon>Kitasatosporales</taxon>
        <taxon>Streptomycetaceae</taxon>
        <taxon>Streptomyces</taxon>
    </lineage>
</organism>